<dbReference type="InterPro" id="IPR058163">
    <property type="entry name" value="LysR-type_TF_proteobact-type"/>
</dbReference>
<dbReference type="SUPFAM" id="SSF53850">
    <property type="entry name" value="Periplasmic binding protein-like II"/>
    <property type="match status" value="1"/>
</dbReference>
<proteinExistence type="inferred from homology"/>
<evidence type="ECO:0000256" key="1">
    <source>
        <dbReference type="ARBA" id="ARBA00009437"/>
    </source>
</evidence>
<comment type="similarity">
    <text evidence="1">Belongs to the LysR transcriptional regulatory family.</text>
</comment>
<dbReference type="Proteomes" id="UP000339249">
    <property type="component" value="Unassembled WGS sequence"/>
</dbReference>
<gene>
    <name evidence="5" type="primary">dmlR_10</name>
    <name evidence="5" type="ORF">NCTC9185_01391</name>
</gene>
<evidence type="ECO:0000256" key="4">
    <source>
        <dbReference type="ARBA" id="ARBA00023163"/>
    </source>
</evidence>
<dbReference type="FunFam" id="1.10.10.10:FF:000001">
    <property type="entry name" value="LysR family transcriptional regulator"/>
    <property type="match status" value="1"/>
</dbReference>
<dbReference type="Pfam" id="PF03466">
    <property type="entry name" value="LysR_substrate"/>
    <property type="match status" value="1"/>
</dbReference>
<dbReference type="Gene3D" id="3.40.190.290">
    <property type="match status" value="1"/>
</dbReference>
<keyword evidence="4" id="KW-0804">Transcription</keyword>
<organism evidence="5 6">
    <name type="scientific">Raoultella terrigena</name>
    <name type="common">Klebsiella terrigena</name>
    <dbReference type="NCBI Taxonomy" id="577"/>
    <lineage>
        <taxon>Bacteria</taxon>
        <taxon>Pseudomonadati</taxon>
        <taxon>Pseudomonadota</taxon>
        <taxon>Gammaproteobacteria</taxon>
        <taxon>Enterobacterales</taxon>
        <taxon>Enterobacteriaceae</taxon>
        <taxon>Klebsiella/Raoultella group</taxon>
        <taxon>Raoultella</taxon>
    </lineage>
</organism>
<dbReference type="RefSeq" id="WP_076946711.1">
    <property type="nucleotide sequence ID" value="NZ_CP128837.1"/>
</dbReference>
<reference evidence="5 6" key="1">
    <citation type="submission" date="2019-04" db="EMBL/GenBank/DDBJ databases">
        <authorList>
            <consortium name="Pathogen Informatics"/>
        </authorList>
    </citation>
    <scope>NUCLEOTIDE SEQUENCE [LARGE SCALE GENOMIC DNA]</scope>
    <source>
        <strain evidence="5 6">NCTC9185</strain>
    </source>
</reference>
<evidence type="ECO:0000313" key="5">
    <source>
        <dbReference type="EMBL" id="VTN09504.1"/>
    </source>
</evidence>
<dbReference type="InterPro" id="IPR036390">
    <property type="entry name" value="WH_DNA-bd_sf"/>
</dbReference>
<evidence type="ECO:0000313" key="6">
    <source>
        <dbReference type="Proteomes" id="UP000339249"/>
    </source>
</evidence>
<dbReference type="PANTHER" id="PTHR30537:SF5">
    <property type="entry name" value="HTH-TYPE TRANSCRIPTIONAL ACTIVATOR TTDR-RELATED"/>
    <property type="match status" value="1"/>
</dbReference>
<dbReference type="InterPro" id="IPR000847">
    <property type="entry name" value="LysR_HTH_N"/>
</dbReference>
<protein>
    <submittedName>
        <fullName evidence="5">D-malate degradation protein R</fullName>
    </submittedName>
</protein>
<dbReference type="InterPro" id="IPR005119">
    <property type="entry name" value="LysR_subst-bd"/>
</dbReference>
<dbReference type="PANTHER" id="PTHR30537">
    <property type="entry name" value="HTH-TYPE TRANSCRIPTIONAL REGULATOR"/>
    <property type="match status" value="1"/>
</dbReference>
<sequence length="302" mass="33442">MDQLTSMKVFVKAAETGSFAAVAEQLQLSPQMVARHVAALEAHLGTSLIARTTRRQTLTDIGRSYYERCRVVLDEVAEADALALEMKATPSGIIRVNAPVTFGSHALSTFITDYLARYPEVQVELTLSDRIVDPIEEEFEVIIRIGELADSTMVAWPLRPYRLIACASPDYILRHGEPQTPADLQHHSCLVYGHWSAMNACRWQFTREGATVEVKPAGRFRSNDWKALMNAALAGHGITLGPEEVLRVEVKEGRLVQVLSGFSGPSRPMHVLVPAGRRRTTKIKCFVEALREALGPHGPGYR</sequence>
<dbReference type="Gene3D" id="1.10.10.10">
    <property type="entry name" value="Winged helix-like DNA-binding domain superfamily/Winged helix DNA-binding domain"/>
    <property type="match status" value="1"/>
</dbReference>
<dbReference type="PROSITE" id="PS50931">
    <property type="entry name" value="HTH_LYSR"/>
    <property type="match status" value="1"/>
</dbReference>
<accession>A0A1V2BJV9</accession>
<dbReference type="GO" id="GO:0009891">
    <property type="term" value="P:positive regulation of biosynthetic process"/>
    <property type="evidence" value="ECO:0007669"/>
    <property type="project" value="UniProtKB-ARBA"/>
</dbReference>
<dbReference type="FunFam" id="3.40.190.290:FF:000001">
    <property type="entry name" value="Transcriptional regulator, LysR family"/>
    <property type="match status" value="1"/>
</dbReference>
<name>A0A1V2BJV9_RAOTE</name>
<dbReference type="GO" id="GO:0003700">
    <property type="term" value="F:DNA-binding transcription factor activity"/>
    <property type="evidence" value="ECO:0007669"/>
    <property type="project" value="InterPro"/>
</dbReference>
<evidence type="ECO:0000256" key="3">
    <source>
        <dbReference type="ARBA" id="ARBA00023125"/>
    </source>
</evidence>
<keyword evidence="2" id="KW-0805">Transcription regulation</keyword>
<dbReference type="GO" id="GO:0006351">
    <property type="term" value="P:DNA-templated transcription"/>
    <property type="evidence" value="ECO:0007669"/>
    <property type="project" value="TreeGrafter"/>
</dbReference>
<keyword evidence="3" id="KW-0238">DNA-binding</keyword>
<dbReference type="InterPro" id="IPR036388">
    <property type="entry name" value="WH-like_DNA-bd_sf"/>
</dbReference>
<dbReference type="Pfam" id="PF00126">
    <property type="entry name" value="HTH_1"/>
    <property type="match status" value="1"/>
</dbReference>
<dbReference type="AlphaFoldDB" id="A0A1V2BJV9"/>
<evidence type="ECO:0000256" key="2">
    <source>
        <dbReference type="ARBA" id="ARBA00023015"/>
    </source>
</evidence>
<dbReference type="EMBL" id="CABDVU010000001">
    <property type="protein sequence ID" value="VTN09504.1"/>
    <property type="molecule type" value="Genomic_DNA"/>
</dbReference>
<dbReference type="SUPFAM" id="SSF46785">
    <property type="entry name" value="Winged helix' DNA-binding domain"/>
    <property type="match status" value="1"/>
</dbReference>
<dbReference type="GO" id="GO:0043565">
    <property type="term" value="F:sequence-specific DNA binding"/>
    <property type="evidence" value="ECO:0007669"/>
    <property type="project" value="TreeGrafter"/>
</dbReference>